<dbReference type="InParanoid" id="K1PT44"/>
<sequence length="74" mass="8221">MNTMPRASLHAIDIRDSPIVVWSEALCIPNNLPVKSPRASFRPTELPKPISLPIAELIGNQSKFANPFFSFQSD</sequence>
<evidence type="ECO:0000313" key="1">
    <source>
        <dbReference type="EMBL" id="EKC24853.1"/>
    </source>
</evidence>
<dbReference type="AlphaFoldDB" id="K1PT44"/>
<dbReference type="EMBL" id="JH815999">
    <property type="protein sequence ID" value="EKC24853.1"/>
    <property type="molecule type" value="Genomic_DNA"/>
</dbReference>
<name>K1PT44_MAGGI</name>
<reference evidence="1" key="1">
    <citation type="journal article" date="2012" name="Nature">
        <title>The oyster genome reveals stress adaptation and complexity of shell formation.</title>
        <authorList>
            <person name="Zhang G."/>
            <person name="Fang X."/>
            <person name="Guo X."/>
            <person name="Li L."/>
            <person name="Luo R."/>
            <person name="Xu F."/>
            <person name="Yang P."/>
            <person name="Zhang L."/>
            <person name="Wang X."/>
            <person name="Qi H."/>
            <person name="Xiong Z."/>
            <person name="Que H."/>
            <person name="Xie Y."/>
            <person name="Holland P.W."/>
            <person name="Paps J."/>
            <person name="Zhu Y."/>
            <person name="Wu F."/>
            <person name="Chen Y."/>
            <person name="Wang J."/>
            <person name="Peng C."/>
            <person name="Meng J."/>
            <person name="Yang L."/>
            <person name="Liu J."/>
            <person name="Wen B."/>
            <person name="Zhang N."/>
            <person name="Huang Z."/>
            <person name="Zhu Q."/>
            <person name="Feng Y."/>
            <person name="Mount A."/>
            <person name="Hedgecock D."/>
            <person name="Xu Z."/>
            <person name="Liu Y."/>
            <person name="Domazet-Loso T."/>
            <person name="Du Y."/>
            <person name="Sun X."/>
            <person name="Zhang S."/>
            <person name="Liu B."/>
            <person name="Cheng P."/>
            <person name="Jiang X."/>
            <person name="Li J."/>
            <person name="Fan D."/>
            <person name="Wang W."/>
            <person name="Fu W."/>
            <person name="Wang T."/>
            <person name="Wang B."/>
            <person name="Zhang J."/>
            <person name="Peng Z."/>
            <person name="Li Y."/>
            <person name="Li N."/>
            <person name="Wang J."/>
            <person name="Chen M."/>
            <person name="He Y."/>
            <person name="Tan F."/>
            <person name="Song X."/>
            <person name="Zheng Q."/>
            <person name="Huang R."/>
            <person name="Yang H."/>
            <person name="Du X."/>
            <person name="Chen L."/>
            <person name="Yang M."/>
            <person name="Gaffney P.M."/>
            <person name="Wang S."/>
            <person name="Luo L."/>
            <person name="She Z."/>
            <person name="Ming Y."/>
            <person name="Huang W."/>
            <person name="Zhang S."/>
            <person name="Huang B."/>
            <person name="Zhang Y."/>
            <person name="Qu T."/>
            <person name="Ni P."/>
            <person name="Miao G."/>
            <person name="Wang J."/>
            <person name="Wang Q."/>
            <person name="Steinberg C.E."/>
            <person name="Wang H."/>
            <person name="Li N."/>
            <person name="Qian L."/>
            <person name="Zhang G."/>
            <person name="Li Y."/>
            <person name="Yang H."/>
            <person name="Liu X."/>
            <person name="Wang J."/>
            <person name="Yin Y."/>
            <person name="Wang J."/>
        </authorList>
    </citation>
    <scope>NUCLEOTIDE SEQUENCE [LARGE SCALE GENOMIC DNA]</scope>
    <source>
        <strain evidence="1">05x7-T-G4-1.051#20</strain>
    </source>
</reference>
<proteinExistence type="predicted"/>
<dbReference type="HOGENOM" id="CLU_2690236_0_0_1"/>
<protein>
    <submittedName>
        <fullName evidence="1">Uncharacterized protein</fullName>
    </submittedName>
</protein>
<gene>
    <name evidence="1" type="ORF">CGI_10010083</name>
</gene>
<accession>K1PT44</accession>
<organism evidence="1">
    <name type="scientific">Magallana gigas</name>
    <name type="common">Pacific oyster</name>
    <name type="synonym">Crassostrea gigas</name>
    <dbReference type="NCBI Taxonomy" id="29159"/>
    <lineage>
        <taxon>Eukaryota</taxon>
        <taxon>Metazoa</taxon>
        <taxon>Spiralia</taxon>
        <taxon>Lophotrochozoa</taxon>
        <taxon>Mollusca</taxon>
        <taxon>Bivalvia</taxon>
        <taxon>Autobranchia</taxon>
        <taxon>Pteriomorphia</taxon>
        <taxon>Ostreida</taxon>
        <taxon>Ostreoidea</taxon>
        <taxon>Ostreidae</taxon>
        <taxon>Magallana</taxon>
    </lineage>
</organism>